<dbReference type="PROSITE" id="PS50600">
    <property type="entry name" value="ULP_PROTEASE"/>
    <property type="match status" value="1"/>
</dbReference>
<dbReference type="Pfam" id="PF02902">
    <property type="entry name" value="Peptidase_C48"/>
    <property type="match status" value="1"/>
</dbReference>
<accession>A0A2G3AG67</accession>
<organism evidence="5 6">
    <name type="scientific">Capsicum annuum</name>
    <name type="common">Capsicum pepper</name>
    <dbReference type="NCBI Taxonomy" id="4072"/>
    <lineage>
        <taxon>Eukaryota</taxon>
        <taxon>Viridiplantae</taxon>
        <taxon>Streptophyta</taxon>
        <taxon>Embryophyta</taxon>
        <taxon>Tracheophyta</taxon>
        <taxon>Spermatophyta</taxon>
        <taxon>Magnoliopsida</taxon>
        <taxon>eudicotyledons</taxon>
        <taxon>Gunneridae</taxon>
        <taxon>Pentapetalae</taxon>
        <taxon>asterids</taxon>
        <taxon>lamiids</taxon>
        <taxon>Solanales</taxon>
        <taxon>Solanaceae</taxon>
        <taxon>Solanoideae</taxon>
        <taxon>Capsiceae</taxon>
        <taxon>Capsicum</taxon>
    </lineage>
</organism>
<reference evidence="5 6" key="1">
    <citation type="journal article" date="2014" name="Nat. Genet.">
        <title>Genome sequence of the hot pepper provides insights into the evolution of pungency in Capsicum species.</title>
        <authorList>
            <person name="Kim S."/>
            <person name="Park M."/>
            <person name="Yeom S.I."/>
            <person name="Kim Y.M."/>
            <person name="Lee J.M."/>
            <person name="Lee H.A."/>
            <person name="Seo E."/>
            <person name="Choi J."/>
            <person name="Cheong K."/>
            <person name="Kim K.T."/>
            <person name="Jung K."/>
            <person name="Lee G.W."/>
            <person name="Oh S.K."/>
            <person name="Bae C."/>
            <person name="Kim S.B."/>
            <person name="Lee H.Y."/>
            <person name="Kim S.Y."/>
            <person name="Kim M.S."/>
            <person name="Kang B.C."/>
            <person name="Jo Y.D."/>
            <person name="Yang H.B."/>
            <person name="Jeong H.J."/>
            <person name="Kang W.H."/>
            <person name="Kwon J.K."/>
            <person name="Shin C."/>
            <person name="Lim J.Y."/>
            <person name="Park J.H."/>
            <person name="Huh J.H."/>
            <person name="Kim J.S."/>
            <person name="Kim B.D."/>
            <person name="Cohen O."/>
            <person name="Paran I."/>
            <person name="Suh M.C."/>
            <person name="Lee S.B."/>
            <person name="Kim Y.K."/>
            <person name="Shin Y."/>
            <person name="Noh S.J."/>
            <person name="Park J."/>
            <person name="Seo Y.S."/>
            <person name="Kwon S.Y."/>
            <person name="Kim H.A."/>
            <person name="Park J.M."/>
            <person name="Kim H.J."/>
            <person name="Choi S.B."/>
            <person name="Bosland P.W."/>
            <person name="Reeves G."/>
            <person name="Jo S.H."/>
            <person name="Lee B.W."/>
            <person name="Cho H.T."/>
            <person name="Choi H.S."/>
            <person name="Lee M.S."/>
            <person name="Yu Y."/>
            <person name="Do Choi Y."/>
            <person name="Park B.S."/>
            <person name="van Deynze A."/>
            <person name="Ashrafi H."/>
            <person name="Hill T."/>
            <person name="Kim W.T."/>
            <person name="Pai H.S."/>
            <person name="Ahn H.K."/>
            <person name="Yeam I."/>
            <person name="Giovannoni J.J."/>
            <person name="Rose J.K."/>
            <person name="Sorensen I."/>
            <person name="Lee S.J."/>
            <person name="Kim R.W."/>
            <person name="Choi I.Y."/>
            <person name="Choi B.S."/>
            <person name="Lim J.S."/>
            <person name="Lee Y.H."/>
            <person name="Choi D."/>
        </authorList>
    </citation>
    <scope>NUCLEOTIDE SEQUENCE [LARGE SCALE GENOMIC DNA]</scope>
    <source>
        <strain evidence="6">cv. CM334</strain>
    </source>
</reference>
<proteinExistence type="inferred from homology"/>
<evidence type="ECO:0000313" key="5">
    <source>
        <dbReference type="EMBL" id="PHT93178.1"/>
    </source>
</evidence>
<dbReference type="GO" id="GO:0006508">
    <property type="term" value="P:proteolysis"/>
    <property type="evidence" value="ECO:0007669"/>
    <property type="project" value="UniProtKB-KW"/>
</dbReference>
<protein>
    <recommendedName>
        <fullName evidence="4">Ubiquitin-like protease family profile domain-containing protein</fullName>
    </recommendedName>
</protein>
<dbReference type="Proteomes" id="UP000222542">
    <property type="component" value="Unassembled WGS sequence"/>
</dbReference>
<keyword evidence="3" id="KW-0378">Hydrolase</keyword>
<evidence type="ECO:0000256" key="1">
    <source>
        <dbReference type="ARBA" id="ARBA00005234"/>
    </source>
</evidence>
<evidence type="ECO:0000259" key="4">
    <source>
        <dbReference type="PROSITE" id="PS50600"/>
    </source>
</evidence>
<dbReference type="Gene3D" id="3.40.395.10">
    <property type="entry name" value="Adenoviral Proteinase, Chain A"/>
    <property type="match status" value="1"/>
</dbReference>
<dbReference type="EMBL" id="AYRZ02000001">
    <property type="protein sequence ID" value="PHT93178.1"/>
    <property type="molecule type" value="Genomic_DNA"/>
</dbReference>
<comment type="similarity">
    <text evidence="1">Belongs to the peptidase C48 family.</text>
</comment>
<dbReference type="InterPro" id="IPR038765">
    <property type="entry name" value="Papain-like_cys_pep_sf"/>
</dbReference>
<dbReference type="AlphaFoldDB" id="A0A2G3AG67"/>
<evidence type="ECO:0000313" key="6">
    <source>
        <dbReference type="Proteomes" id="UP000222542"/>
    </source>
</evidence>
<dbReference type="PANTHER" id="PTHR31470:SF46">
    <property type="entry name" value="ULP1 PROTEASE FAMILY, C-TERMINAL CATALYTIC DOMAIN CONTAINING PROTEIN"/>
    <property type="match status" value="1"/>
</dbReference>
<comment type="caution">
    <text evidence="5">The sequence shown here is derived from an EMBL/GenBank/DDBJ whole genome shotgun (WGS) entry which is preliminary data.</text>
</comment>
<dbReference type="Gramene" id="PHT93178">
    <property type="protein sequence ID" value="PHT93178"/>
    <property type="gene ID" value="T459_01060"/>
</dbReference>
<dbReference type="PANTHER" id="PTHR31470">
    <property type="entry name" value="CYSTEINE PROTEINASES SUPERFAMILY PROTEIN-RELATED-RELATED"/>
    <property type="match status" value="1"/>
</dbReference>
<feature type="domain" description="Ubiquitin-like protease family profile" evidence="4">
    <location>
        <begin position="1"/>
        <end position="127"/>
    </location>
</feature>
<reference evidence="5 6" key="2">
    <citation type="journal article" date="2017" name="Genome Biol.">
        <title>New reference genome sequences of hot pepper reveal the massive evolution of plant disease-resistance genes by retroduplication.</title>
        <authorList>
            <person name="Kim S."/>
            <person name="Park J."/>
            <person name="Yeom S.I."/>
            <person name="Kim Y.M."/>
            <person name="Seo E."/>
            <person name="Kim K.T."/>
            <person name="Kim M.S."/>
            <person name="Lee J.M."/>
            <person name="Cheong K."/>
            <person name="Shin H.S."/>
            <person name="Kim S.B."/>
            <person name="Han K."/>
            <person name="Lee J."/>
            <person name="Park M."/>
            <person name="Lee H.A."/>
            <person name="Lee H.Y."/>
            <person name="Lee Y."/>
            <person name="Oh S."/>
            <person name="Lee J.H."/>
            <person name="Choi E."/>
            <person name="Choi E."/>
            <person name="Lee S.E."/>
            <person name="Jeon J."/>
            <person name="Kim H."/>
            <person name="Choi G."/>
            <person name="Song H."/>
            <person name="Lee J."/>
            <person name="Lee S.C."/>
            <person name="Kwon J.K."/>
            <person name="Lee H.Y."/>
            <person name="Koo N."/>
            <person name="Hong Y."/>
            <person name="Kim R.W."/>
            <person name="Kang W.H."/>
            <person name="Huh J.H."/>
            <person name="Kang B.C."/>
            <person name="Yang T.J."/>
            <person name="Lee Y.H."/>
            <person name="Bennetzen J.L."/>
            <person name="Choi D."/>
        </authorList>
    </citation>
    <scope>NUCLEOTIDE SEQUENCE [LARGE SCALE GENOMIC DNA]</scope>
    <source>
        <strain evidence="6">cv. CM334</strain>
    </source>
</reference>
<evidence type="ECO:0000256" key="2">
    <source>
        <dbReference type="ARBA" id="ARBA00022670"/>
    </source>
</evidence>
<keyword evidence="2" id="KW-0645">Protease</keyword>
<gene>
    <name evidence="5" type="ORF">T459_01060</name>
</gene>
<dbReference type="GO" id="GO:0008234">
    <property type="term" value="F:cysteine-type peptidase activity"/>
    <property type="evidence" value="ECO:0007669"/>
    <property type="project" value="InterPro"/>
</dbReference>
<name>A0A2G3AG67_CAPAN</name>
<sequence>MNYYHADIGKKLPTQDTFAKIDEAAQIEMLLINAIKGLSTPVGQPWHLINEVFVYINCDGAIHWVLAVIALKERCIRVYDSMYLSWNKAQEIEIQKLAIMLPTYLQDSKFLIKRNCGIFVAVYAEYLSGRLGIPSSGIDVQYHRLRYIILLCKYVSEKMENGYFRENNDPPRLSKSFIPGVKDRVLNID</sequence>
<evidence type="ECO:0000256" key="3">
    <source>
        <dbReference type="ARBA" id="ARBA00022801"/>
    </source>
</evidence>
<dbReference type="SUPFAM" id="SSF54001">
    <property type="entry name" value="Cysteine proteinases"/>
    <property type="match status" value="1"/>
</dbReference>
<keyword evidence="6" id="KW-1185">Reference proteome</keyword>
<dbReference type="InterPro" id="IPR003653">
    <property type="entry name" value="Peptidase_C48_C"/>
</dbReference>